<dbReference type="InterPro" id="IPR043128">
    <property type="entry name" value="Rev_trsase/Diguanyl_cyclase"/>
</dbReference>
<gene>
    <name evidence="16" type="ORF">SKAU_G00166880</name>
</gene>
<dbReference type="Pfam" id="PF00078">
    <property type="entry name" value="RVT_1"/>
    <property type="match status" value="1"/>
</dbReference>
<evidence type="ECO:0000256" key="5">
    <source>
        <dbReference type="ARBA" id="ARBA00022722"/>
    </source>
</evidence>
<dbReference type="Gene3D" id="4.10.60.10">
    <property type="entry name" value="Zinc finger, CCHC-type"/>
    <property type="match status" value="1"/>
</dbReference>
<dbReference type="InterPro" id="IPR012337">
    <property type="entry name" value="RNaseH-like_sf"/>
</dbReference>
<evidence type="ECO:0000313" key="16">
    <source>
        <dbReference type="EMBL" id="KAJ8360163.1"/>
    </source>
</evidence>
<feature type="region of interest" description="Disordered" evidence="13">
    <location>
        <begin position="182"/>
        <end position="205"/>
    </location>
</feature>
<feature type="compositionally biased region" description="Polar residues" evidence="13">
    <location>
        <begin position="182"/>
        <end position="199"/>
    </location>
</feature>
<evidence type="ECO:0000259" key="15">
    <source>
        <dbReference type="PROSITE" id="PS50994"/>
    </source>
</evidence>
<dbReference type="EC" id="3.1.26.4" evidence="2"/>
<keyword evidence="11" id="KW-0695">RNA-directed DNA polymerase</keyword>
<feature type="region of interest" description="Disordered" evidence="13">
    <location>
        <begin position="1271"/>
        <end position="1354"/>
    </location>
</feature>
<accession>A0A9Q1FJV5</accession>
<dbReference type="InterPro" id="IPR041588">
    <property type="entry name" value="Integrase_H2C2"/>
</dbReference>
<keyword evidence="5" id="KW-0540">Nuclease</keyword>
<evidence type="ECO:0000256" key="6">
    <source>
        <dbReference type="ARBA" id="ARBA00022759"/>
    </source>
</evidence>
<reference evidence="16" key="1">
    <citation type="journal article" date="2023" name="Science">
        <title>Genome structures resolve the early diversification of teleost fishes.</title>
        <authorList>
            <person name="Parey E."/>
            <person name="Louis A."/>
            <person name="Montfort J."/>
            <person name="Bouchez O."/>
            <person name="Roques C."/>
            <person name="Iampietro C."/>
            <person name="Lluch J."/>
            <person name="Castinel A."/>
            <person name="Donnadieu C."/>
            <person name="Desvignes T."/>
            <person name="Floi Bucao C."/>
            <person name="Jouanno E."/>
            <person name="Wen M."/>
            <person name="Mejri S."/>
            <person name="Dirks R."/>
            <person name="Jansen H."/>
            <person name="Henkel C."/>
            <person name="Chen W.J."/>
            <person name="Zahm M."/>
            <person name="Cabau C."/>
            <person name="Klopp C."/>
            <person name="Thompson A.W."/>
            <person name="Robinson-Rechavi M."/>
            <person name="Braasch I."/>
            <person name="Lecointre G."/>
            <person name="Bobe J."/>
            <person name="Postlethwait J.H."/>
            <person name="Berthelot C."/>
            <person name="Roest Crollius H."/>
            <person name="Guiguen Y."/>
        </authorList>
    </citation>
    <scope>NUCLEOTIDE SEQUENCE</scope>
    <source>
        <strain evidence="16">WJC10195</strain>
    </source>
</reference>
<evidence type="ECO:0000256" key="12">
    <source>
        <dbReference type="ARBA" id="ARBA00039658"/>
    </source>
</evidence>
<dbReference type="GO" id="GO:0003723">
    <property type="term" value="F:RNA binding"/>
    <property type="evidence" value="ECO:0007669"/>
    <property type="project" value="UniProtKB-KW"/>
</dbReference>
<feature type="domain" description="Reverse transcriptase" evidence="14">
    <location>
        <begin position="462"/>
        <end position="655"/>
    </location>
</feature>
<comment type="similarity">
    <text evidence="1">Belongs to the beta type-B retroviral polymerase family. HERV class-II K(HML-2) pol subfamily.</text>
</comment>
<dbReference type="OrthoDB" id="775972at2759"/>
<dbReference type="Gene3D" id="3.10.10.10">
    <property type="entry name" value="HIV Type 1 Reverse Transcriptase, subunit A, domain 1"/>
    <property type="match status" value="1"/>
</dbReference>
<feature type="compositionally biased region" description="Pro residues" evidence="13">
    <location>
        <begin position="1294"/>
        <end position="1315"/>
    </location>
</feature>
<dbReference type="PROSITE" id="PS00141">
    <property type="entry name" value="ASP_PROTEASE"/>
    <property type="match status" value="1"/>
</dbReference>
<evidence type="ECO:0000256" key="11">
    <source>
        <dbReference type="ARBA" id="ARBA00022918"/>
    </source>
</evidence>
<evidence type="ECO:0000256" key="3">
    <source>
        <dbReference type="ARBA" id="ARBA00022679"/>
    </source>
</evidence>
<dbReference type="GO" id="GO:0003964">
    <property type="term" value="F:RNA-directed DNA polymerase activity"/>
    <property type="evidence" value="ECO:0007669"/>
    <property type="project" value="UniProtKB-KW"/>
</dbReference>
<dbReference type="InterPro" id="IPR021109">
    <property type="entry name" value="Peptidase_aspartic_dom_sf"/>
</dbReference>
<keyword evidence="4" id="KW-0548">Nucleotidyltransferase</keyword>
<keyword evidence="10" id="KW-0229">DNA integration</keyword>
<dbReference type="SMART" id="SM00343">
    <property type="entry name" value="ZnF_C2HC"/>
    <property type="match status" value="2"/>
</dbReference>
<dbReference type="Gene3D" id="3.30.70.270">
    <property type="match status" value="2"/>
</dbReference>
<evidence type="ECO:0000256" key="10">
    <source>
        <dbReference type="ARBA" id="ARBA00022908"/>
    </source>
</evidence>
<keyword evidence="6" id="KW-0255">Endonuclease</keyword>
<dbReference type="PANTHER" id="PTHR37984">
    <property type="entry name" value="PROTEIN CBG26694"/>
    <property type="match status" value="1"/>
</dbReference>
<evidence type="ECO:0000256" key="8">
    <source>
        <dbReference type="ARBA" id="ARBA00022842"/>
    </source>
</evidence>
<dbReference type="GO" id="GO:0006508">
    <property type="term" value="P:proteolysis"/>
    <property type="evidence" value="ECO:0007669"/>
    <property type="project" value="InterPro"/>
</dbReference>
<dbReference type="CDD" id="cd09274">
    <property type="entry name" value="RNase_HI_RT_Ty3"/>
    <property type="match status" value="1"/>
</dbReference>
<evidence type="ECO:0000313" key="17">
    <source>
        <dbReference type="Proteomes" id="UP001152622"/>
    </source>
</evidence>
<dbReference type="Pfam" id="PF17919">
    <property type="entry name" value="RT_RNaseH_2"/>
    <property type="match status" value="1"/>
</dbReference>
<evidence type="ECO:0000256" key="4">
    <source>
        <dbReference type="ARBA" id="ARBA00022695"/>
    </source>
</evidence>
<dbReference type="Gene3D" id="1.10.340.70">
    <property type="match status" value="1"/>
</dbReference>
<protein>
    <recommendedName>
        <fullName evidence="12">Gypsy retrotransposon integrase-like protein 1</fullName>
        <ecNumber evidence="2">3.1.26.4</ecNumber>
    </recommendedName>
</protein>
<dbReference type="InterPro" id="IPR043502">
    <property type="entry name" value="DNA/RNA_pol_sf"/>
</dbReference>
<dbReference type="InterPro" id="IPR036397">
    <property type="entry name" value="RNaseH_sf"/>
</dbReference>
<dbReference type="EMBL" id="JAINUF010000005">
    <property type="protein sequence ID" value="KAJ8360163.1"/>
    <property type="molecule type" value="Genomic_DNA"/>
</dbReference>
<dbReference type="InterPro" id="IPR041577">
    <property type="entry name" value="RT_RNaseH_2"/>
</dbReference>
<dbReference type="Gene3D" id="2.40.70.10">
    <property type="entry name" value="Acid Proteases"/>
    <property type="match status" value="1"/>
</dbReference>
<evidence type="ECO:0000256" key="9">
    <source>
        <dbReference type="ARBA" id="ARBA00022884"/>
    </source>
</evidence>
<keyword evidence="9" id="KW-0694">RNA-binding</keyword>
<proteinExistence type="inferred from homology"/>
<name>A0A9Q1FJV5_SYNKA</name>
<dbReference type="FunFam" id="3.30.420.10:FF:000063">
    <property type="entry name" value="Retrovirus-related Pol polyprotein from transposon 297-like Protein"/>
    <property type="match status" value="1"/>
</dbReference>
<dbReference type="GO" id="GO:0015074">
    <property type="term" value="P:DNA integration"/>
    <property type="evidence" value="ECO:0007669"/>
    <property type="project" value="UniProtKB-KW"/>
</dbReference>
<dbReference type="GO" id="GO:0004190">
    <property type="term" value="F:aspartic-type endopeptidase activity"/>
    <property type="evidence" value="ECO:0007669"/>
    <property type="project" value="InterPro"/>
</dbReference>
<dbReference type="PROSITE" id="PS50994">
    <property type="entry name" value="INTEGRASE"/>
    <property type="match status" value="1"/>
</dbReference>
<dbReference type="FunFam" id="3.30.70.270:FF:000026">
    <property type="entry name" value="Transposon Ty3-G Gag-Pol polyprotein"/>
    <property type="match status" value="1"/>
</dbReference>
<dbReference type="InterPro" id="IPR001878">
    <property type="entry name" value="Znf_CCHC"/>
</dbReference>
<dbReference type="CDD" id="cd01647">
    <property type="entry name" value="RT_LTR"/>
    <property type="match status" value="1"/>
</dbReference>
<keyword evidence="8" id="KW-0460">Magnesium</keyword>
<dbReference type="InterPro" id="IPR000477">
    <property type="entry name" value="RT_dom"/>
</dbReference>
<evidence type="ECO:0000256" key="13">
    <source>
        <dbReference type="SAM" id="MobiDB-lite"/>
    </source>
</evidence>
<evidence type="ECO:0000256" key="7">
    <source>
        <dbReference type="ARBA" id="ARBA00022801"/>
    </source>
</evidence>
<evidence type="ECO:0000256" key="2">
    <source>
        <dbReference type="ARBA" id="ARBA00012180"/>
    </source>
</evidence>
<evidence type="ECO:0000259" key="14">
    <source>
        <dbReference type="PROSITE" id="PS50878"/>
    </source>
</evidence>
<dbReference type="SUPFAM" id="SSF53098">
    <property type="entry name" value="Ribonuclease H-like"/>
    <property type="match status" value="1"/>
</dbReference>
<keyword evidence="17" id="KW-1185">Reference proteome</keyword>
<dbReference type="InterPro" id="IPR001584">
    <property type="entry name" value="Integrase_cat-core"/>
</dbReference>
<feature type="domain" description="Integrase catalytic" evidence="15">
    <location>
        <begin position="993"/>
        <end position="1152"/>
    </location>
</feature>
<keyword evidence="7" id="KW-0378">Hydrolase</keyword>
<comment type="caution">
    <text evidence="16">The sequence shown here is derived from an EMBL/GenBank/DDBJ whole genome shotgun (WGS) entry which is preliminary data.</text>
</comment>
<dbReference type="PROSITE" id="PS50878">
    <property type="entry name" value="RT_POL"/>
    <property type="match status" value="1"/>
</dbReference>
<evidence type="ECO:0000256" key="1">
    <source>
        <dbReference type="ARBA" id="ARBA00010879"/>
    </source>
</evidence>
<dbReference type="PANTHER" id="PTHR37984:SF15">
    <property type="entry name" value="INTEGRASE CATALYTIC DOMAIN-CONTAINING PROTEIN"/>
    <property type="match status" value="1"/>
</dbReference>
<dbReference type="GO" id="GO:0008270">
    <property type="term" value="F:zinc ion binding"/>
    <property type="evidence" value="ECO:0007669"/>
    <property type="project" value="InterPro"/>
</dbReference>
<sequence length="1354" mass="149754">MAEFTLPPPAPFLSVPGEPPIPWVGWLEDFTVYLEAMDFADISDKRKTALLRHCLGTEGQRIFRALGSAGTYDEAVTLLTAHFAGKQRALLRRYKLRKRHQRPGESVLSYVTDLRDLARKCSYGALQDQIIRDQLIEGTWCEKIREKLLLEPDELTLDDAIAKAMQVESALECSSMLTASSRSDSAPTASLTQQLQPAYQDSPDDTDAWFPVQQARRQGYRRSSDNCSNCGASSHTTRAPNCPARGQTCRNCSKPNHFAKVCRSAPAARPPQSRTPSACSDCTEIRTVSTNHVSFKTCTVQLGEVSLPLLLDTGAAASLLNLSTYNKFFAHLPLQQPSTPLCGYDNSKIEIVGILQVPVHYGSKHMPAFPFHIAKRGANLLGLDLFTGLGFSLHDDGGSAIQHVTSTWEQKWPALFDGLGCLTAFTHRPLVNAEVSPVMQPLRRIPLALRDDVTKELNALLEAGIIEPVNAAPWISNLVIAKKKSGGLRVCVDLRSVNKAVIPDKYPLPTSEELTTHFYGSTVFTKLDLRQGYLQVPLHPASRDLTAFISHAGVFRYTRMPFGLSSAPSCFQKAMNTILAGIPGVAVYLDDIVVHAPDMSTHDERLHRVFVALLGNSLTLNTKGIAPLLSNVDAIHRIPEPTSASQVASFLGMTAYYLRFLPQYSQTTAPLRQLLKKEEPWNWTAACSRAFHSLKTQLTTPPILAHFDPSSPTLVTCDASAGAVGAVLSQVQDGVERPVAFASRALNPTEQRYSVGEREALACVWACERWHLYLYGRRFNLRTDHQALTTLLSASGSGHRPLRLHRWGERLRQYDYQLRFTPGRDNVVADLLSRSIEAPTPTVSPEEDTEPELIQMLHGPLQSAVSLEELQRESEQDPLLSTLCIYIRTGWPSRVPEGLAPFAGVRHELSCWGNVCVSRGLCTVVPSGLRARVLSMAHEGHLGIVRVKQRCRDLVWWPGIDRDIETMVKDCVPCLLSGKSGSPASTPLQPTPWPPRPWEHLQLDICGEIHGRGVPHHQRFLVVAYDLHSKWPEVVPAGTVTTRVIIDILEGLFARWGLPLTITTDNGPQFISAEFSDFLRNKGIKHNRTAYFHPQANGGVERFNQSLKNGIRAHLFQGCTFQAALNQTLLHYRATQHATTQASPASLMLGREMDLPLDRLRSRDAVAPAAGSVRDAAQAAVAKHQGEMKRRFDKKRGVKATTIQVSDWVRARRPQRENKMASFWSQPLQVTRQLGPATFLLGDGSRWHASRLRRVPTPPGPTMATRLPAAGAAEMDGTVSRPPRPVLPRAGRPPQAPPRPMFLPPNQPLPVVPHPHPLHPGSLAGPQPMVGVDRPQRERARPSRLQDYVTTFHT</sequence>
<dbReference type="SUPFAM" id="SSF50630">
    <property type="entry name" value="Acid proteases"/>
    <property type="match status" value="1"/>
</dbReference>
<dbReference type="Pfam" id="PF00665">
    <property type="entry name" value="rve"/>
    <property type="match status" value="1"/>
</dbReference>
<dbReference type="SUPFAM" id="SSF56672">
    <property type="entry name" value="DNA/RNA polymerases"/>
    <property type="match status" value="1"/>
</dbReference>
<organism evidence="16 17">
    <name type="scientific">Synaphobranchus kaupii</name>
    <name type="common">Kaup's arrowtooth eel</name>
    <dbReference type="NCBI Taxonomy" id="118154"/>
    <lineage>
        <taxon>Eukaryota</taxon>
        <taxon>Metazoa</taxon>
        <taxon>Chordata</taxon>
        <taxon>Craniata</taxon>
        <taxon>Vertebrata</taxon>
        <taxon>Euteleostomi</taxon>
        <taxon>Actinopterygii</taxon>
        <taxon>Neopterygii</taxon>
        <taxon>Teleostei</taxon>
        <taxon>Anguilliformes</taxon>
        <taxon>Synaphobranchidae</taxon>
        <taxon>Synaphobranchus</taxon>
    </lineage>
</organism>
<dbReference type="Gene3D" id="3.30.420.10">
    <property type="entry name" value="Ribonuclease H-like superfamily/Ribonuclease H"/>
    <property type="match status" value="1"/>
</dbReference>
<dbReference type="FunFam" id="1.10.340.70:FF:000003">
    <property type="entry name" value="Protein CBG25708"/>
    <property type="match status" value="1"/>
</dbReference>
<dbReference type="Pfam" id="PF17921">
    <property type="entry name" value="Integrase_H2C2"/>
    <property type="match status" value="1"/>
</dbReference>
<dbReference type="Proteomes" id="UP001152622">
    <property type="component" value="Chromosome 5"/>
</dbReference>
<dbReference type="GO" id="GO:0004523">
    <property type="term" value="F:RNA-DNA hybrid ribonuclease activity"/>
    <property type="evidence" value="ECO:0007669"/>
    <property type="project" value="UniProtKB-EC"/>
</dbReference>
<dbReference type="InterPro" id="IPR001969">
    <property type="entry name" value="Aspartic_peptidase_AS"/>
</dbReference>
<keyword evidence="3" id="KW-0808">Transferase</keyword>
<dbReference type="InterPro" id="IPR050951">
    <property type="entry name" value="Retrovirus_Pol_polyprotein"/>
</dbReference>